<keyword evidence="4" id="KW-1185">Reference proteome</keyword>
<dbReference type="InterPro" id="IPR011990">
    <property type="entry name" value="TPR-like_helical_dom_sf"/>
</dbReference>
<proteinExistence type="predicted"/>
<evidence type="ECO:0008006" key="5">
    <source>
        <dbReference type="Google" id="ProtNLM"/>
    </source>
</evidence>
<evidence type="ECO:0000313" key="3">
    <source>
        <dbReference type="EMBL" id="RAI03757.1"/>
    </source>
</evidence>
<feature type="signal peptide" evidence="2">
    <location>
        <begin position="1"/>
        <end position="23"/>
    </location>
</feature>
<dbReference type="Gene3D" id="1.25.40.10">
    <property type="entry name" value="Tetratricopeptide repeat domain"/>
    <property type="match status" value="1"/>
</dbReference>
<dbReference type="Pfam" id="PF13432">
    <property type="entry name" value="TPR_16"/>
    <property type="match status" value="1"/>
</dbReference>
<name>A0A8B2NU81_9HYPH</name>
<protein>
    <recommendedName>
        <fullName evidence="5">Tetratricopeptide repeat protein</fullName>
    </recommendedName>
</protein>
<comment type="caution">
    <text evidence="3">The sequence shown here is derived from an EMBL/GenBank/DDBJ whole genome shotgun (WGS) entry which is preliminary data.</text>
</comment>
<feature type="chain" id="PRO_5032349870" description="Tetratricopeptide repeat protein" evidence="2">
    <location>
        <begin position="24"/>
        <end position="218"/>
    </location>
</feature>
<feature type="region of interest" description="Disordered" evidence="1">
    <location>
        <begin position="23"/>
        <end position="57"/>
    </location>
</feature>
<reference evidence="3 4" key="1">
    <citation type="submission" date="2018-05" db="EMBL/GenBank/DDBJ databases">
        <title>Acuticoccus sediminis sp. nov., isolated from deep-sea sediment of Indian Ocean.</title>
        <authorList>
            <person name="Liu X."/>
            <person name="Lai Q."/>
            <person name="Du Y."/>
            <person name="Sun F."/>
            <person name="Zhang X."/>
            <person name="Wang S."/>
            <person name="Shao Z."/>
        </authorList>
    </citation>
    <scope>NUCLEOTIDE SEQUENCE [LARGE SCALE GENOMIC DNA]</scope>
    <source>
        <strain evidence="3 4">PTG4-2</strain>
    </source>
</reference>
<dbReference type="EMBL" id="QHHQ01000001">
    <property type="protein sequence ID" value="RAI03757.1"/>
    <property type="molecule type" value="Genomic_DNA"/>
</dbReference>
<feature type="compositionally biased region" description="Basic and acidic residues" evidence="1">
    <location>
        <begin position="41"/>
        <end position="57"/>
    </location>
</feature>
<dbReference type="InterPro" id="IPR019734">
    <property type="entry name" value="TPR_rpt"/>
</dbReference>
<dbReference type="SUPFAM" id="SSF48452">
    <property type="entry name" value="TPR-like"/>
    <property type="match status" value="1"/>
</dbReference>
<sequence length="218" mass="24368">MIIKARVVLAVALAICASAPVTAQEQPAGRPALPDGIVSQKGDRMDRPVHRSTTADERRQTRLDRMFDELAKATTKERADRIAGHILRRMTRSGSDTVDLLMNRSAVAIQNKDYGLALDLLDGVVRLKPDFAEGWNRRATVNFLAGNYGRSIADIEQVLKREPRHWGALVGLSVILVSLDQKARAVEVMTRALEIHPYLDDTRDRRDRFKMEIDGSEA</sequence>
<dbReference type="AlphaFoldDB" id="A0A8B2NU81"/>
<evidence type="ECO:0000313" key="4">
    <source>
        <dbReference type="Proteomes" id="UP000249590"/>
    </source>
</evidence>
<dbReference type="SMART" id="SM00028">
    <property type="entry name" value="TPR"/>
    <property type="match status" value="3"/>
</dbReference>
<accession>A0A8B2NU81</accession>
<keyword evidence="2" id="KW-0732">Signal</keyword>
<evidence type="ECO:0000256" key="2">
    <source>
        <dbReference type="SAM" id="SignalP"/>
    </source>
</evidence>
<organism evidence="3 4">
    <name type="scientific">Acuticoccus sediminis</name>
    <dbReference type="NCBI Taxonomy" id="2184697"/>
    <lineage>
        <taxon>Bacteria</taxon>
        <taxon>Pseudomonadati</taxon>
        <taxon>Pseudomonadota</taxon>
        <taxon>Alphaproteobacteria</taxon>
        <taxon>Hyphomicrobiales</taxon>
        <taxon>Amorphaceae</taxon>
        <taxon>Acuticoccus</taxon>
    </lineage>
</organism>
<dbReference type="Proteomes" id="UP000249590">
    <property type="component" value="Unassembled WGS sequence"/>
</dbReference>
<evidence type="ECO:0000256" key="1">
    <source>
        <dbReference type="SAM" id="MobiDB-lite"/>
    </source>
</evidence>
<gene>
    <name evidence="3" type="ORF">DLJ53_04580</name>
</gene>